<organism evidence="11 12">
    <name type="scientific">Paenibacillus abyssi</name>
    <dbReference type="NCBI Taxonomy" id="1340531"/>
    <lineage>
        <taxon>Bacteria</taxon>
        <taxon>Bacillati</taxon>
        <taxon>Bacillota</taxon>
        <taxon>Bacilli</taxon>
        <taxon>Bacillales</taxon>
        <taxon>Paenibacillaceae</taxon>
        <taxon>Paenibacillus</taxon>
    </lineage>
</organism>
<dbReference type="InterPro" id="IPR027271">
    <property type="entry name" value="Acetolactate_synth/TF_NikR_C"/>
</dbReference>
<evidence type="ECO:0000256" key="4">
    <source>
        <dbReference type="ARBA" id="ARBA00023015"/>
    </source>
</evidence>
<dbReference type="GO" id="GO:0003677">
    <property type="term" value="F:DNA binding"/>
    <property type="evidence" value="ECO:0007669"/>
    <property type="project" value="UniProtKB-KW"/>
</dbReference>
<comment type="cofactor">
    <cofactor evidence="7">
        <name>Ni(2+)</name>
        <dbReference type="ChEBI" id="CHEBI:49786"/>
    </cofactor>
    <text evidence="7">Binds 1 nickel ion per subunit.</text>
</comment>
<evidence type="ECO:0000256" key="2">
    <source>
        <dbReference type="ARBA" id="ARBA00022596"/>
    </source>
</evidence>
<keyword evidence="12" id="KW-1185">Reference proteome</keyword>
<proteinExistence type="inferred from homology"/>
<feature type="compositionally biased region" description="Basic residues" evidence="8">
    <location>
        <begin position="154"/>
        <end position="171"/>
    </location>
</feature>
<feature type="binding site" evidence="7">
    <location>
        <position position="94"/>
    </location>
    <ligand>
        <name>Ni(2+)</name>
        <dbReference type="ChEBI" id="CHEBI:49786"/>
    </ligand>
</feature>
<dbReference type="AlphaFoldDB" id="A0A917FR65"/>
<evidence type="ECO:0000256" key="3">
    <source>
        <dbReference type="ARBA" id="ARBA00022723"/>
    </source>
</evidence>
<dbReference type="InterPro" id="IPR050192">
    <property type="entry name" value="CopG/NikR_regulator"/>
</dbReference>
<dbReference type="EMBL" id="BMGR01000005">
    <property type="protein sequence ID" value="GGG01224.1"/>
    <property type="molecule type" value="Genomic_DNA"/>
</dbReference>
<evidence type="ECO:0000256" key="7">
    <source>
        <dbReference type="HAMAP-Rule" id="MF_00476"/>
    </source>
</evidence>
<dbReference type="GO" id="GO:0010045">
    <property type="term" value="P:response to nickel cation"/>
    <property type="evidence" value="ECO:0007669"/>
    <property type="project" value="InterPro"/>
</dbReference>
<feature type="binding site" evidence="7">
    <location>
        <position position="92"/>
    </location>
    <ligand>
        <name>Ni(2+)</name>
        <dbReference type="ChEBI" id="CHEBI:49786"/>
    </ligand>
</feature>
<keyword evidence="3 7" id="KW-0479">Metal-binding</keyword>
<keyword evidence="5 7" id="KW-0238">DNA-binding</keyword>
<evidence type="ECO:0000256" key="5">
    <source>
        <dbReference type="ARBA" id="ARBA00023125"/>
    </source>
</evidence>
<reference evidence="11" key="1">
    <citation type="journal article" date="2014" name="Int. J. Syst. Evol. Microbiol.">
        <title>Complete genome sequence of Corynebacterium casei LMG S-19264T (=DSM 44701T), isolated from a smear-ripened cheese.</title>
        <authorList>
            <consortium name="US DOE Joint Genome Institute (JGI-PGF)"/>
            <person name="Walter F."/>
            <person name="Albersmeier A."/>
            <person name="Kalinowski J."/>
            <person name="Ruckert C."/>
        </authorList>
    </citation>
    <scope>NUCLEOTIDE SEQUENCE</scope>
    <source>
        <strain evidence="11">CGMCC 1.12987</strain>
    </source>
</reference>
<dbReference type="RefSeq" id="WP_308422718.1">
    <property type="nucleotide sequence ID" value="NZ_BMGR01000005.1"/>
</dbReference>
<evidence type="ECO:0000256" key="6">
    <source>
        <dbReference type="ARBA" id="ARBA00023163"/>
    </source>
</evidence>
<dbReference type="GO" id="GO:0016151">
    <property type="term" value="F:nickel cation binding"/>
    <property type="evidence" value="ECO:0007669"/>
    <property type="project" value="UniProtKB-UniRule"/>
</dbReference>
<feature type="domain" description="Transcription factor NikR nickel binding C-terminal" evidence="10">
    <location>
        <begin position="58"/>
        <end position="133"/>
    </location>
</feature>
<name>A0A917FR65_9BACL</name>
<dbReference type="Pfam" id="PF08753">
    <property type="entry name" value="NikR_C"/>
    <property type="match status" value="1"/>
</dbReference>
<dbReference type="PANTHER" id="PTHR34719">
    <property type="entry name" value="NICKEL-RESPONSIVE REGULATOR"/>
    <property type="match status" value="1"/>
</dbReference>
<reference evidence="11" key="2">
    <citation type="submission" date="2020-09" db="EMBL/GenBank/DDBJ databases">
        <authorList>
            <person name="Sun Q."/>
            <person name="Zhou Y."/>
        </authorList>
    </citation>
    <scope>NUCLEOTIDE SEQUENCE</scope>
    <source>
        <strain evidence="11">CGMCC 1.12987</strain>
    </source>
</reference>
<dbReference type="InterPro" id="IPR002145">
    <property type="entry name" value="CopG"/>
</dbReference>
<dbReference type="Proteomes" id="UP000644756">
    <property type="component" value="Unassembled WGS sequence"/>
</dbReference>
<feature type="binding site" evidence="7">
    <location>
        <position position="100"/>
    </location>
    <ligand>
        <name>Ni(2+)</name>
        <dbReference type="ChEBI" id="CHEBI:49786"/>
    </ligand>
</feature>
<feature type="domain" description="Ribbon-helix-helix protein CopG" evidence="9">
    <location>
        <begin position="7"/>
        <end position="47"/>
    </location>
</feature>
<comment type="similarity">
    <text evidence="1 7">Belongs to the transcriptional regulatory CopG/NikR family.</text>
</comment>
<dbReference type="InterPro" id="IPR022988">
    <property type="entry name" value="Ni_resp_reg_NikR"/>
</dbReference>
<dbReference type="GO" id="GO:0003700">
    <property type="term" value="F:DNA-binding transcription factor activity"/>
    <property type="evidence" value="ECO:0007669"/>
    <property type="project" value="UniProtKB-UniRule"/>
</dbReference>
<dbReference type="NCBIfam" id="NF002815">
    <property type="entry name" value="PRK02967.1"/>
    <property type="match status" value="1"/>
</dbReference>
<feature type="region of interest" description="Disordered" evidence="8">
    <location>
        <begin position="138"/>
        <end position="171"/>
    </location>
</feature>
<evidence type="ECO:0000313" key="11">
    <source>
        <dbReference type="EMBL" id="GGG01224.1"/>
    </source>
</evidence>
<keyword evidence="4 7" id="KW-0805">Transcription regulation</keyword>
<dbReference type="NCBIfam" id="NF002169">
    <property type="entry name" value="PRK01002.1"/>
    <property type="match status" value="1"/>
</dbReference>
<evidence type="ECO:0000259" key="10">
    <source>
        <dbReference type="Pfam" id="PF08753"/>
    </source>
</evidence>
<evidence type="ECO:0000313" key="12">
    <source>
        <dbReference type="Proteomes" id="UP000644756"/>
    </source>
</evidence>
<dbReference type="InterPro" id="IPR010985">
    <property type="entry name" value="Ribbon_hlx_hlx"/>
</dbReference>
<feature type="compositionally biased region" description="Basic and acidic residues" evidence="8">
    <location>
        <begin position="143"/>
        <end position="153"/>
    </location>
</feature>
<dbReference type="Pfam" id="PF01402">
    <property type="entry name" value="RHH_1"/>
    <property type="match status" value="1"/>
</dbReference>
<dbReference type="PANTHER" id="PTHR34719:SF2">
    <property type="entry name" value="NICKEL-RESPONSIVE REGULATOR"/>
    <property type="match status" value="1"/>
</dbReference>
<dbReference type="SUPFAM" id="SSF55021">
    <property type="entry name" value="ACT-like"/>
    <property type="match status" value="1"/>
</dbReference>
<protein>
    <recommendedName>
        <fullName evidence="7">Putative nickel-responsive regulator</fullName>
    </recommendedName>
</protein>
<evidence type="ECO:0000259" key="9">
    <source>
        <dbReference type="Pfam" id="PF01402"/>
    </source>
</evidence>
<dbReference type="SUPFAM" id="SSF47598">
    <property type="entry name" value="Ribbon-helix-helix"/>
    <property type="match status" value="1"/>
</dbReference>
<dbReference type="CDD" id="cd22231">
    <property type="entry name" value="RHH_NikR_HicB-like"/>
    <property type="match status" value="1"/>
</dbReference>
<dbReference type="HAMAP" id="MF_00476">
    <property type="entry name" value="NikR"/>
    <property type="match status" value="1"/>
</dbReference>
<evidence type="ECO:0000256" key="8">
    <source>
        <dbReference type="SAM" id="MobiDB-lite"/>
    </source>
</evidence>
<comment type="function">
    <text evidence="7">Transcriptional regulator.</text>
</comment>
<feature type="binding site" evidence="7">
    <location>
        <position position="81"/>
    </location>
    <ligand>
        <name>Ni(2+)</name>
        <dbReference type="ChEBI" id="CHEBI:49786"/>
    </ligand>
</feature>
<keyword evidence="2 7" id="KW-0533">Nickel</keyword>
<gene>
    <name evidence="11" type="ORF">GCM10010916_17930</name>
</gene>
<comment type="caution">
    <text evidence="11">The sequence shown here is derived from an EMBL/GenBank/DDBJ whole genome shotgun (WGS) entry which is preliminary data.</text>
</comment>
<dbReference type="InterPro" id="IPR045865">
    <property type="entry name" value="ACT-like_dom_sf"/>
</dbReference>
<dbReference type="InterPro" id="IPR014864">
    <property type="entry name" value="TF_NikR_Ni-bd_C"/>
</dbReference>
<dbReference type="Gene3D" id="3.30.70.1150">
    <property type="entry name" value="ACT-like. Chain A, domain 2"/>
    <property type="match status" value="1"/>
</dbReference>
<accession>A0A917FR65</accession>
<keyword evidence="6 7" id="KW-0804">Transcription</keyword>
<dbReference type="Gene3D" id="1.10.1220.10">
    <property type="entry name" value="Met repressor-like"/>
    <property type="match status" value="1"/>
</dbReference>
<dbReference type="NCBIfam" id="NF003381">
    <property type="entry name" value="PRK04460.1"/>
    <property type="match status" value="1"/>
</dbReference>
<evidence type="ECO:0000256" key="1">
    <source>
        <dbReference type="ARBA" id="ARBA00008478"/>
    </source>
</evidence>
<dbReference type="InterPro" id="IPR013321">
    <property type="entry name" value="Arc_rbn_hlx_hlx"/>
</dbReference>
<sequence>MKESDLVRFGVSMPQELIERFDSFITEQGYNNRSEAIRDLVRKALIQPERLSPKEPVAGTVVIVYDHHATDLPNYLMELQHEYHGNIISTMHVHLNHHQCLEIIIVNGEYGSLQSLTDAIRVQKGVFYAELSVSVIKSQSPGRDGDDHHDHDHHSHHNHHNHHNHHQQNHV</sequence>